<accession>A0A7W9Z1Y1</accession>
<evidence type="ECO:0000313" key="1">
    <source>
        <dbReference type="EMBL" id="MBB6182422.1"/>
    </source>
</evidence>
<keyword evidence="2" id="KW-1185">Reference proteome</keyword>
<comment type="caution">
    <text evidence="1">The sequence shown here is derived from an EMBL/GenBank/DDBJ whole genome shotgun (WGS) entry which is preliminary data.</text>
</comment>
<name>A0A7W9Z1Y1_9HYPH</name>
<evidence type="ECO:0000313" key="2">
    <source>
        <dbReference type="Proteomes" id="UP000535501"/>
    </source>
</evidence>
<gene>
    <name evidence="1" type="ORF">HNQ75_004411</name>
</gene>
<dbReference type="Proteomes" id="UP000535501">
    <property type="component" value="Unassembled WGS sequence"/>
</dbReference>
<protein>
    <submittedName>
        <fullName evidence="1">Uncharacterized protein</fullName>
    </submittedName>
</protein>
<reference evidence="1 2" key="1">
    <citation type="submission" date="2020-08" db="EMBL/GenBank/DDBJ databases">
        <title>Genomic Encyclopedia of Type Strains, Phase IV (KMG-IV): sequencing the most valuable type-strain genomes for metagenomic binning, comparative biology and taxonomic classification.</title>
        <authorList>
            <person name="Goeker M."/>
        </authorList>
    </citation>
    <scope>NUCLEOTIDE SEQUENCE [LARGE SCALE GENOMIC DNA]</scope>
    <source>
        <strain evidence="1 2">DSM 102134</strain>
    </source>
</reference>
<dbReference type="AlphaFoldDB" id="A0A7W9Z1Y1"/>
<organism evidence="1 2">
    <name type="scientific">Pseudorhizobium flavum</name>
    <dbReference type="NCBI Taxonomy" id="1335061"/>
    <lineage>
        <taxon>Bacteria</taxon>
        <taxon>Pseudomonadati</taxon>
        <taxon>Pseudomonadota</taxon>
        <taxon>Alphaproteobacteria</taxon>
        <taxon>Hyphomicrobiales</taxon>
        <taxon>Rhizobiaceae</taxon>
        <taxon>Rhizobium/Agrobacterium group</taxon>
        <taxon>Pseudorhizobium</taxon>
    </lineage>
</organism>
<dbReference type="EMBL" id="JACHEJ010000031">
    <property type="protein sequence ID" value="MBB6182422.1"/>
    <property type="molecule type" value="Genomic_DNA"/>
</dbReference>
<sequence length="209" mass="23136">MVLSRPQRRLFFACFGRGRATPHFLSESGGAFTKRPGGLLSLRVNSCLAAEHATTNDRMVMKVGFPLAFCQSSKVDLVCGCRTMWKSRIVPAVVSSARCSLGSWLCTEASIDLAIHTPEQIGRNRRRRGVGASSPSKSRERMNVLLRKLGYLWLFNPLWHCSGMRDGLASPTSGGRWRPTWSRLGRAYEGHAWALGVAQEIRNADALCL</sequence>
<proteinExistence type="predicted"/>